<dbReference type="EMBL" id="KZ824269">
    <property type="protein sequence ID" value="RAL16626.1"/>
    <property type="molecule type" value="Genomic_DNA"/>
</dbReference>
<dbReference type="Gene3D" id="1.25.40.20">
    <property type="entry name" value="Ankyrin repeat-containing domain"/>
    <property type="match status" value="2"/>
</dbReference>
<keyword evidence="1" id="KW-0677">Repeat</keyword>
<organism evidence="4 5">
    <name type="scientific">Aspergillus homomorphus (strain CBS 101889)</name>
    <dbReference type="NCBI Taxonomy" id="1450537"/>
    <lineage>
        <taxon>Eukaryota</taxon>
        <taxon>Fungi</taxon>
        <taxon>Dikarya</taxon>
        <taxon>Ascomycota</taxon>
        <taxon>Pezizomycotina</taxon>
        <taxon>Eurotiomycetes</taxon>
        <taxon>Eurotiomycetidae</taxon>
        <taxon>Eurotiales</taxon>
        <taxon>Aspergillaceae</taxon>
        <taxon>Aspergillus</taxon>
        <taxon>Aspergillus subgen. Circumdati</taxon>
    </lineage>
</organism>
<dbReference type="SMART" id="SM00248">
    <property type="entry name" value="ANK"/>
    <property type="match status" value="7"/>
</dbReference>
<dbReference type="OrthoDB" id="366390at2759"/>
<evidence type="ECO:0000256" key="1">
    <source>
        <dbReference type="ARBA" id="ARBA00022737"/>
    </source>
</evidence>
<feature type="repeat" description="ANK" evidence="3">
    <location>
        <begin position="230"/>
        <end position="255"/>
    </location>
</feature>
<sequence>MPLLQLPPELLVIVGEHLTHKSDINNVARTNRYLHSLFEPLLYGRGKQDLTTTTLQLNISHWATLCGNVNTLHKLLRNGALFPSNGLDAKRLGWPSPQYHPIFTAVRKGYLEVVRFFLNQGIASDCRGHQGLPLLHLAAFNNNYPIVEELLQRGEDVSIKDDNGKTIFDSLKTVNMSAVIPTLLQKPDVGNFAMRREIANELEEAIWEWDMEKVNMLVANVPFLDWLLEFDKNPLHIAIAAGNMKIFNLLCDTGALPYDEWVPDYFYSKRTNRYLFGEHTSFNRYTGYKSMYAARKEDIIGTLYKFNLDRPDMTFWAIFGHQSLFCAAYYGHREMAEAVLDRFPELESSIPDAMVIAAFNRCAVTALSHAGCHGWLEQARLLLSAGADITLEDADGKTPIWYAVQARKATVLALYREHSPTAFRAYEVKNGLEPETSMDHNAHNLGLLWNKATMICIWWE</sequence>
<dbReference type="VEuPathDB" id="FungiDB:BO97DRAFT_420926"/>
<accession>A0A395I9D2</accession>
<dbReference type="PROSITE" id="PS50088">
    <property type="entry name" value="ANK_REPEAT"/>
    <property type="match status" value="2"/>
</dbReference>
<dbReference type="SUPFAM" id="SSF48403">
    <property type="entry name" value="Ankyrin repeat"/>
    <property type="match status" value="1"/>
</dbReference>
<evidence type="ECO:0000313" key="4">
    <source>
        <dbReference type="EMBL" id="RAL16626.1"/>
    </source>
</evidence>
<dbReference type="Proteomes" id="UP000248961">
    <property type="component" value="Unassembled WGS sequence"/>
</dbReference>
<dbReference type="PROSITE" id="PS50297">
    <property type="entry name" value="ANK_REP_REGION"/>
    <property type="match status" value="2"/>
</dbReference>
<dbReference type="RefSeq" id="XP_025555780.1">
    <property type="nucleotide sequence ID" value="XM_025696690.1"/>
</dbReference>
<gene>
    <name evidence="4" type="ORF">BO97DRAFT_420926</name>
</gene>
<keyword evidence="5" id="KW-1185">Reference proteome</keyword>
<name>A0A395I9D2_ASPHC</name>
<evidence type="ECO:0000256" key="3">
    <source>
        <dbReference type="PROSITE-ProRule" id="PRU00023"/>
    </source>
</evidence>
<dbReference type="InterPro" id="IPR036770">
    <property type="entry name" value="Ankyrin_rpt-contain_sf"/>
</dbReference>
<dbReference type="STRING" id="1450537.A0A395I9D2"/>
<dbReference type="InterPro" id="IPR002110">
    <property type="entry name" value="Ankyrin_rpt"/>
</dbReference>
<dbReference type="GeneID" id="37200979"/>
<keyword evidence="2 3" id="KW-0040">ANK repeat</keyword>
<protein>
    <submittedName>
        <fullName evidence="4">Ankyrin</fullName>
    </submittedName>
</protein>
<feature type="repeat" description="ANK" evidence="3">
    <location>
        <begin position="130"/>
        <end position="162"/>
    </location>
</feature>
<dbReference type="Pfam" id="PF12796">
    <property type="entry name" value="Ank_2"/>
    <property type="match status" value="1"/>
</dbReference>
<dbReference type="PANTHER" id="PTHR24173:SF74">
    <property type="entry name" value="ANKYRIN REPEAT DOMAIN-CONTAINING PROTEIN 16"/>
    <property type="match status" value="1"/>
</dbReference>
<proteinExistence type="predicted"/>
<evidence type="ECO:0000256" key="2">
    <source>
        <dbReference type="ARBA" id="ARBA00023043"/>
    </source>
</evidence>
<evidence type="ECO:0000313" key="5">
    <source>
        <dbReference type="Proteomes" id="UP000248961"/>
    </source>
</evidence>
<dbReference type="AlphaFoldDB" id="A0A395I9D2"/>
<reference evidence="4 5" key="1">
    <citation type="submission" date="2018-02" db="EMBL/GenBank/DDBJ databases">
        <title>The genomes of Aspergillus section Nigri reveals drivers in fungal speciation.</title>
        <authorList>
            <consortium name="DOE Joint Genome Institute"/>
            <person name="Vesth T.C."/>
            <person name="Nybo J."/>
            <person name="Theobald S."/>
            <person name="Brandl J."/>
            <person name="Frisvad J.C."/>
            <person name="Nielsen K.F."/>
            <person name="Lyhne E.K."/>
            <person name="Kogle M.E."/>
            <person name="Kuo A."/>
            <person name="Riley R."/>
            <person name="Clum A."/>
            <person name="Nolan M."/>
            <person name="Lipzen A."/>
            <person name="Salamov A."/>
            <person name="Henrissat B."/>
            <person name="Wiebenga A."/>
            <person name="De vries R.P."/>
            <person name="Grigoriev I.V."/>
            <person name="Mortensen U.H."/>
            <person name="Andersen M.R."/>
            <person name="Baker S.E."/>
        </authorList>
    </citation>
    <scope>NUCLEOTIDE SEQUENCE [LARGE SCALE GENOMIC DNA]</scope>
    <source>
        <strain evidence="4 5">CBS 101889</strain>
    </source>
</reference>
<dbReference type="PANTHER" id="PTHR24173">
    <property type="entry name" value="ANKYRIN REPEAT CONTAINING"/>
    <property type="match status" value="1"/>
</dbReference>